<dbReference type="Proteomes" id="UP000017175">
    <property type="component" value="Chromosome"/>
</dbReference>
<proteinExistence type="predicted"/>
<reference evidence="1 2" key="1">
    <citation type="journal article" date="2012" name="J. Bacteriol.">
        <title>Draft genome sequence of the cyanide-utilizing bacterium Pseudomonas fluorescens strain NCIMB 11764.</title>
        <authorList>
            <person name="Vilo C.A."/>
            <person name="Benedik M.J."/>
            <person name="Kunz D.A."/>
            <person name="Dong Q."/>
        </authorList>
    </citation>
    <scope>NUCLEOTIDE SEQUENCE [LARGE SCALE GENOMIC DNA]</scope>
    <source>
        <strain evidence="1 2">NCIMB 11764</strain>
    </source>
</reference>
<name>A0A0K1QLM2_PSEFL</name>
<dbReference type="EMBL" id="CP010945">
    <property type="protein sequence ID" value="AKV06557.1"/>
    <property type="molecule type" value="Genomic_DNA"/>
</dbReference>
<dbReference type="AlphaFoldDB" id="A0A0K1QLM2"/>
<gene>
    <name evidence="1" type="ORF">B723_09150</name>
</gene>
<protein>
    <submittedName>
        <fullName evidence="1">Uncharacterized protein</fullName>
    </submittedName>
</protein>
<sequence length="61" mass="6795">MWHLQSAIERHVSEISQESMGGGGDGLIDRVALASRGSPEQIVCRRQLRMIKVSSATWPFK</sequence>
<evidence type="ECO:0000313" key="1">
    <source>
        <dbReference type="EMBL" id="AKV06557.1"/>
    </source>
</evidence>
<organism evidence="1 2">
    <name type="scientific">Pseudomonas fluorescens NCIMB 11764</name>
    <dbReference type="NCBI Taxonomy" id="1221522"/>
    <lineage>
        <taxon>Bacteria</taxon>
        <taxon>Pseudomonadati</taxon>
        <taxon>Pseudomonadota</taxon>
        <taxon>Gammaproteobacteria</taxon>
        <taxon>Pseudomonadales</taxon>
        <taxon>Pseudomonadaceae</taxon>
        <taxon>Pseudomonas</taxon>
    </lineage>
</organism>
<accession>A0A0K1QLM2</accession>
<evidence type="ECO:0000313" key="2">
    <source>
        <dbReference type="Proteomes" id="UP000017175"/>
    </source>
</evidence>